<feature type="transmembrane region" description="Helical" evidence="1">
    <location>
        <begin position="5"/>
        <end position="23"/>
    </location>
</feature>
<accession>A0A7W3TCF3</accession>
<gene>
    <name evidence="2" type="ORF">FNQ90_09345</name>
</gene>
<protein>
    <submittedName>
        <fullName evidence="2">Uncharacterized protein</fullName>
    </submittedName>
</protein>
<proteinExistence type="predicted"/>
<organism evidence="2 3">
    <name type="scientific">Streptomyces alkaliphilus</name>
    <dbReference type="NCBI Taxonomy" id="1472722"/>
    <lineage>
        <taxon>Bacteria</taxon>
        <taxon>Bacillati</taxon>
        <taxon>Actinomycetota</taxon>
        <taxon>Actinomycetes</taxon>
        <taxon>Kitasatosporales</taxon>
        <taxon>Streptomycetaceae</taxon>
        <taxon>Streptomyces</taxon>
    </lineage>
</organism>
<dbReference type="EMBL" id="VKHT01000211">
    <property type="protein sequence ID" value="MBB0244304.1"/>
    <property type="molecule type" value="Genomic_DNA"/>
</dbReference>
<reference evidence="3" key="1">
    <citation type="submission" date="2019-10" db="EMBL/GenBank/DDBJ databases">
        <title>Streptomyces sp. nov., a novel actinobacterium isolated from alkaline environment.</title>
        <authorList>
            <person name="Golinska P."/>
        </authorList>
    </citation>
    <scope>NUCLEOTIDE SEQUENCE [LARGE SCALE GENOMIC DNA]</scope>
    <source>
        <strain evidence="3">DSM 42118</strain>
    </source>
</reference>
<comment type="caution">
    <text evidence="2">The sequence shown here is derived from an EMBL/GenBank/DDBJ whole genome shotgun (WGS) entry which is preliminary data.</text>
</comment>
<evidence type="ECO:0000313" key="2">
    <source>
        <dbReference type="EMBL" id="MBB0244304.1"/>
    </source>
</evidence>
<keyword evidence="1" id="KW-0812">Transmembrane</keyword>
<sequence>MAGSTVSGVVCVGWLVLVTLVGYGNDLHPYPWTVVLRDATDPVAWIATGTVFALGVVATVGRHSPLPVHAGHPGRR</sequence>
<dbReference type="AlphaFoldDB" id="A0A7W3TCF3"/>
<dbReference type="RefSeq" id="WP_182605944.1">
    <property type="nucleotide sequence ID" value="NZ_VKHT01000211.1"/>
</dbReference>
<feature type="transmembrane region" description="Helical" evidence="1">
    <location>
        <begin position="43"/>
        <end position="61"/>
    </location>
</feature>
<keyword evidence="1" id="KW-1133">Transmembrane helix</keyword>
<evidence type="ECO:0000256" key="1">
    <source>
        <dbReference type="SAM" id="Phobius"/>
    </source>
</evidence>
<keyword evidence="1" id="KW-0472">Membrane</keyword>
<dbReference type="Proteomes" id="UP000538929">
    <property type="component" value="Unassembled WGS sequence"/>
</dbReference>
<keyword evidence="3" id="KW-1185">Reference proteome</keyword>
<evidence type="ECO:0000313" key="3">
    <source>
        <dbReference type="Proteomes" id="UP000538929"/>
    </source>
</evidence>
<name>A0A7W3TCF3_9ACTN</name>